<dbReference type="Proteomes" id="UP000557872">
    <property type="component" value="Unassembled WGS sequence"/>
</dbReference>
<evidence type="ECO:0000313" key="1">
    <source>
        <dbReference type="EMBL" id="NWK56078.1"/>
    </source>
</evidence>
<keyword evidence="2" id="KW-1185">Reference proteome</keyword>
<gene>
    <name evidence="1" type="ORF">HW115_10690</name>
</gene>
<dbReference type="AlphaFoldDB" id="A0A851GE88"/>
<evidence type="ECO:0000313" key="2">
    <source>
        <dbReference type="Proteomes" id="UP000557872"/>
    </source>
</evidence>
<proteinExistence type="predicted"/>
<name>A0A851GE88_9BACT</name>
<organism evidence="1 2">
    <name type="scientific">Oceaniferula marina</name>
    <dbReference type="NCBI Taxonomy" id="2748318"/>
    <lineage>
        <taxon>Bacteria</taxon>
        <taxon>Pseudomonadati</taxon>
        <taxon>Verrucomicrobiota</taxon>
        <taxon>Verrucomicrobiia</taxon>
        <taxon>Verrucomicrobiales</taxon>
        <taxon>Verrucomicrobiaceae</taxon>
        <taxon>Oceaniferula</taxon>
    </lineage>
</organism>
<comment type="caution">
    <text evidence="1">The sequence shown here is derived from an EMBL/GenBank/DDBJ whole genome shotgun (WGS) entry which is preliminary data.</text>
</comment>
<dbReference type="RefSeq" id="WP_178932729.1">
    <property type="nucleotide sequence ID" value="NZ_JACBAZ010000004.1"/>
</dbReference>
<accession>A0A851GE88</accession>
<dbReference type="EMBL" id="JACBAZ010000004">
    <property type="protein sequence ID" value="NWK56078.1"/>
    <property type="molecule type" value="Genomic_DNA"/>
</dbReference>
<protein>
    <submittedName>
        <fullName evidence="1">Uncharacterized protein</fullName>
    </submittedName>
</protein>
<reference evidence="1 2" key="1">
    <citation type="submission" date="2020-07" db="EMBL/GenBank/DDBJ databases">
        <title>Roseicoccus Jingziensis gen. nov., sp. nov., isolated from coastal seawater.</title>
        <authorList>
            <person name="Feng X."/>
        </authorList>
    </citation>
    <scope>NUCLEOTIDE SEQUENCE [LARGE SCALE GENOMIC DNA]</scope>
    <source>
        <strain evidence="1 2">N1E253</strain>
    </source>
</reference>
<sequence>MNVLLKLLYCVLVAWLVCLEPLRAEDVEIQAALVFLVPANAPQARLVEGPAKTGKLPKIHGNFFIQSGGDYRSVSFKQGRRTKSVSYRGGKRCVLYRGAETIAEEEASEENLTKWTEFQLPSSGEYLVVLTPSGKNATTVTPLVLPMHEKVLPKNHIYMMNQSGEELAFRQGKGKPVLLKAATGRSTRLIQPDVAHLRVYRLLPGEGGRARWVEQTSKAYPLVADSKSFCIITQNVRTGRLEMRFLSGY</sequence>